<comment type="similarity">
    <text evidence="1">Belongs to the UPF0145 family.</text>
</comment>
<dbReference type="SUPFAM" id="SSF117782">
    <property type="entry name" value="YbjQ-like"/>
    <property type="match status" value="1"/>
</dbReference>
<dbReference type="AlphaFoldDB" id="A0A4R7V3D3"/>
<evidence type="ECO:0000313" key="3">
    <source>
        <dbReference type="Proteomes" id="UP000294927"/>
    </source>
</evidence>
<dbReference type="EMBL" id="SOCP01000016">
    <property type="protein sequence ID" value="TDV43107.1"/>
    <property type="molecule type" value="Genomic_DNA"/>
</dbReference>
<gene>
    <name evidence="2" type="ORF">CLV71_11641</name>
</gene>
<organism evidence="2 3">
    <name type="scientific">Actinophytocola oryzae</name>
    <dbReference type="NCBI Taxonomy" id="502181"/>
    <lineage>
        <taxon>Bacteria</taxon>
        <taxon>Bacillati</taxon>
        <taxon>Actinomycetota</taxon>
        <taxon>Actinomycetes</taxon>
        <taxon>Pseudonocardiales</taxon>
        <taxon>Pseudonocardiaceae</taxon>
    </lineage>
</organism>
<keyword evidence="3" id="KW-1185">Reference proteome</keyword>
<dbReference type="OrthoDB" id="3289343at2"/>
<dbReference type="PANTHER" id="PTHR34068">
    <property type="entry name" value="UPF0145 PROTEIN YBJQ"/>
    <property type="match status" value="1"/>
</dbReference>
<dbReference type="RefSeq" id="WP_133907017.1">
    <property type="nucleotide sequence ID" value="NZ_SOCP01000016.1"/>
</dbReference>
<comment type="caution">
    <text evidence="2">The sequence shown here is derived from an EMBL/GenBank/DDBJ whole genome shotgun (WGS) entry which is preliminary data.</text>
</comment>
<dbReference type="InterPro" id="IPR035439">
    <property type="entry name" value="UPF0145_dom_sf"/>
</dbReference>
<dbReference type="Gene3D" id="3.30.110.70">
    <property type="entry name" value="Hypothetical protein apc22750. Chain B"/>
    <property type="match status" value="1"/>
</dbReference>
<sequence>MTDWDGRGLPPVAARRVHRAAENGVWTSLLSTPAAAGLRVAGLEPVGEVMGSMVQQMSVTGASCGMYGPGFGGPGFVTVNRTGFDAYAEALRRGYATAMDRLGQEAGAIGADGVVGIDLTTAPVGNGVVEFTALGTAVRARSAARPGRLFTTALPGQDVAKLMGAGWLPAALVFGVAVAVRHDDWQTRAQASWGAGNTEVGGYTQLLVHTRAEARSRFTRHVRQTGADGAIVSSMPLRMWSIEPSENHRDHVAESLVFGTAVARFAPAPTAARSLTFLPLRQNDSRSRS</sequence>
<reference evidence="2 3" key="1">
    <citation type="submission" date="2019-03" db="EMBL/GenBank/DDBJ databases">
        <title>Genomic Encyclopedia of Archaeal and Bacterial Type Strains, Phase II (KMG-II): from individual species to whole genera.</title>
        <authorList>
            <person name="Goeker M."/>
        </authorList>
    </citation>
    <scope>NUCLEOTIDE SEQUENCE [LARGE SCALE GENOMIC DNA]</scope>
    <source>
        <strain evidence="2 3">DSM 45499</strain>
    </source>
</reference>
<protein>
    <submittedName>
        <fullName evidence="2">Uncharacterized protein YbjQ (UPF0145 family)</fullName>
    </submittedName>
</protein>
<dbReference type="Pfam" id="PF01906">
    <property type="entry name" value="YbjQ_1"/>
    <property type="match status" value="1"/>
</dbReference>
<dbReference type="Proteomes" id="UP000294927">
    <property type="component" value="Unassembled WGS sequence"/>
</dbReference>
<proteinExistence type="inferred from homology"/>
<accession>A0A4R7V3D3</accession>
<evidence type="ECO:0000256" key="1">
    <source>
        <dbReference type="ARBA" id="ARBA00010751"/>
    </source>
</evidence>
<name>A0A4R7V3D3_9PSEU</name>
<evidence type="ECO:0000313" key="2">
    <source>
        <dbReference type="EMBL" id="TDV43107.1"/>
    </source>
</evidence>
<dbReference type="InterPro" id="IPR002765">
    <property type="entry name" value="UPF0145_YbjQ-like"/>
</dbReference>